<evidence type="ECO:0000313" key="4">
    <source>
        <dbReference type="Proteomes" id="UP000316270"/>
    </source>
</evidence>
<feature type="chain" id="PRO_5022106765" evidence="2">
    <location>
        <begin position="18"/>
        <end position="279"/>
    </location>
</feature>
<feature type="compositionally biased region" description="Gly residues" evidence="1">
    <location>
        <begin position="147"/>
        <end position="161"/>
    </location>
</feature>
<accession>A0A517LJR0</accession>
<feature type="compositionally biased region" description="Gly residues" evidence="1">
    <location>
        <begin position="226"/>
        <end position="239"/>
    </location>
</feature>
<name>A0A517LJR0_9PEZI</name>
<protein>
    <submittedName>
        <fullName evidence="3">Uncharacterized protein</fullName>
    </submittedName>
</protein>
<evidence type="ECO:0000313" key="3">
    <source>
        <dbReference type="EMBL" id="QDS75875.1"/>
    </source>
</evidence>
<reference evidence="3 4" key="1">
    <citation type="submission" date="2019-07" db="EMBL/GenBank/DDBJ databases">
        <title>Finished genome of Venturia effusa.</title>
        <authorList>
            <person name="Young C.A."/>
            <person name="Cox M.P."/>
            <person name="Ganley A.R.D."/>
            <person name="David W.J."/>
        </authorList>
    </citation>
    <scope>NUCLEOTIDE SEQUENCE [LARGE SCALE GENOMIC DNA]</scope>
    <source>
        <strain evidence="4">albino</strain>
    </source>
</reference>
<proteinExistence type="predicted"/>
<feature type="signal peptide" evidence="2">
    <location>
        <begin position="1"/>
        <end position="17"/>
    </location>
</feature>
<keyword evidence="4" id="KW-1185">Reference proteome</keyword>
<gene>
    <name evidence="3" type="ORF">FKW77_001896</name>
</gene>
<feature type="compositionally biased region" description="Polar residues" evidence="1">
    <location>
        <begin position="86"/>
        <end position="108"/>
    </location>
</feature>
<organism evidence="3 4">
    <name type="scientific">Venturia effusa</name>
    <dbReference type="NCBI Taxonomy" id="50376"/>
    <lineage>
        <taxon>Eukaryota</taxon>
        <taxon>Fungi</taxon>
        <taxon>Dikarya</taxon>
        <taxon>Ascomycota</taxon>
        <taxon>Pezizomycotina</taxon>
        <taxon>Dothideomycetes</taxon>
        <taxon>Pleosporomycetidae</taxon>
        <taxon>Venturiales</taxon>
        <taxon>Venturiaceae</taxon>
        <taxon>Venturia</taxon>
    </lineage>
</organism>
<feature type="compositionally biased region" description="Basic residues" evidence="1">
    <location>
        <begin position="263"/>
        <end position="279"/>
    </location>
</feature>
<feature type="compositionally biased region" description="Basic and acidic residues" evidence="1">
    <location>
        <begin position="109"/>
        <end position="122"/>
    </location>
</feature>
<dbReference type="Proteomes" id="UP000316270">
    <property type="component" value="Chromosome 14"/>
</dbReference>
<evidence type="ECO:0000256" key="2">
    <source>
        <dbReference type="SAM" id="SignalP"/>
    </source>
</evidence>
<feature type="region of interest" description="Disordered" evidence="1">
    <location>
        <begin position="54"/>
        <end position="279"/>
    </location>
</feature>
<sequence>MAFRAFVLAALLNSALAAPTPLAEADGLQRISYSVRSLNPRLIVRDMKAESVVDSIESADSEDSTNSMDSTDATEHGLGGVEKQSGKGSPDSSTAKTSTGKQQGGNKQSDPKPKAKSEKPPSDKSSGNKPKNPKPKGQDQSSTGSGTASGLGGLGQGGGNPFGSFMPKGIGGGGMPDLSAFIPKGTGGGGLPDLSALLPKGTGGGGMPDLSAFMPKSGGESPNGFPGLGSLGDLFGGLTSGNPSTSSPREAKSKPATGSAPKKACKPGGKWKRHGPCGD</sequence>
<keyword evidence="2" id="KW-0732">Signal</keyword>
<dbReference type="EMBL" id="CP042198">
    <property type="protein sequence ID" value="QDS75875.1"/>
    <property type="molecule type" value="Genomic_DNA"/>
</dbReference>
<evidence type="ECO:0000256" key="1">
    <source>
        <dbReference type="SAM" id="MobiDB-lite"/>
    </source>
</evidence>
<dbReference type="OrthoDB" id="10662913at2759"/>
<dbReference type="AlphaFoldDB" id="A0A517LJR0"/>